<feature type="domain" description="AB hydrolase-1" evidence="2">
    <location>
        <begin position="81"/>
        <end position="298"/>
    </location>
</feature>
<dbReference type="InterPro" id="IPR008220">
    <property type="entry name" value="HAT_MetX-like"/>
</dbReference>
<dbReference type="Gene3D" id="3.40.50.1820">
    <property type="entry name" value="alpha/beta hydrolase"/>
    <property type="match status" value="1"/>
</dbReference>
<dbReference type="NCBIfam" id="NF006449">
    <property type="entry name" value="PRK08775.1"/>
    <property type="match status" value="1"/>
</dbReference>
<dbReference type="GO" id="GO:0004414">
    <property type="term" value="F:homoserine O-acetyltransferase activity"/>
    <property type="evidence" value="ECO:0007669"/>
    <property type="project" value="TreeGrafter"/>
</dbReference>
<evidence type="ECO:0000313" key="4">
    <source>
        <dbReference type="Proteomes" id="UP000199759"/>
    </source>
</evidence>
<dbReference type="SUPFAM" id="SSF53474">
    <property type="entry name" value="alpha/beta-Hydrolases"/>
    <property type="match status" value="1"/>
</dbReference>
<dbReference type="Proteomes" id="UP000199759">
    <property type="component" value="Unassembled WGS sequence"/>
</dbReference>
<dbReference type="AlphaFoldDB" id="A0A1G9QRU0"/>
<reference evidence="3 4" key="1">
    <citation type="submission" date="2016-10" db="EMBL/GenBank/DDBJ databases">
        <authorList>
            <person name="de Groot N.N."/>
        </authorList>
    </citation>
    <scope>NUCLEOTIDE SEQUENCE [LARGE SCALE GENOMIC DNA]</scope>
    <source>
        <strain evidence="3 4">DSM 16077</strain>
    </source>
</reference>
<keyword evidence="1 3" id="KW-0808">Transferase</keyword>
<dbReference type="Pfam" id="PF00561">
    <property type="entry name" value="Abhydrolase_1"/>
    <property type="match status" value="1"/>
</dbReference>
<evidence type="ECO:0000313" key="3">
    <source>
        <dbReference type="EMBL" id="SDM13716.1"/>
    </source>
</evidence>
<dbReference type="GO" id="GO:0009086">
    <property type="term" value="P:methionine biosynthetic process"/>
    <property type="evidence" value="ECO:0007669"/>
    <property type="project" value="TreeGrafter"/>
</dbReference>
<accession>A0A1G9QRU0</accession>
<dbReference type="InterPro" id="IPR000073">
    <property type="entry name" value="AB_hydrolase_1"/>
</dbReference>
<proteinExistence type="predicted"/>
<keyword evidence="4" id="KW-1185">Reference proteome</keyword>
<gene>
    <name evidence="3" type="ORF">SAMN04488568_105137</name>
</gene>
<dbReference type="PRINTS" id="PR00111">
    <property type="entry name" value="ABHYDROLASE"/>
</dbReference>
<dbReference type="STRING" id="144026.SAMN04488568_105137"/>
<protein>
    <submittedName>
        <fullName evidence="3">Homoserine O-acetyltransferase</fullName>
    </submittedName>
</protein>
<dbReference type="InterPro" id="IPR029058">
    <property type="entry name" value="AB_hydrolase_fold"/>
</dbReference>
<dbReference type="RefSeq" id="WP_324609750.1">
    <property type="nucleotide sequence ID" value="NZ_FNHG01000005.1"/>
</dbReference>
<organism evidence="3 4">
    <name type="scientific">Maricaulis salignorans</name>
    <dbReference type="NCBI Taxonomy" id="144026"/>
    <lineage>
        <taxon>Bacteria</taxon>
        <taxon>Pseudomonadati</taxon>
        <taxon>Pseudomonadota</taxon>
        <taxon>Alphaproteobacteria</taxon>
        <taxon>Maricaulales</taxon>
        <taxon>Maricaulaceae</taxon>
        <taxon>Maricaulis</taxon>
    </lineage>
</organism>
<evidence type="ECO:0000259" key="2">
    <source>
        <dbReference type="Pfam" id="PF00561"/>
    </source>
</evidence>
<sequence>MPITLERPVDTPVHDISATFRGADASSLRVSGRLTGPDGAPVCLVLGGISSDQAVASIGHETGWWAAQAGPGCALDTRHLRILSFDFLADQLAPFPSTDDQARAILALADAAGIETFSIVGASYGGMIGLALAVRAPERVEKLLVISACHRASAMARAWRSIQRDTVELALQYGDGRAGLDLARRLAMTTYRTPIELESRFYDPEPDCRDASGVVAYLEARGRDFAARVTPQRFLALSRSMDEHCIDPGRLECPVTYLAVTEDQLVPPEQIAEAARSTPMGTLKRIHSLYGHDAFLKEDAAISAAITRFLGG</sequence>
<dbReference type="PANTHER" id="PTHR32268">
    <property type="entry name" value="HOMOSERINE O-ACETYLTRANSFERASE"/>
    <property type="match status" value="1"/>
</dbReference>
<dbReference type="EMBL" id="FNHG01000005">
    <property type="protein sequence ID" value="SDM13716.1"/>
    <property type="molecule type" value="Genomic_DNA"/>
</dbReference>
<name>A0A1G9QRU0_9PROT</name>
<evidence type="ECO:0000256" key="1">
    <source>
        <dbReference type="ARBA" id="ARBA00022679"/>
    </source>
</evidence>
<dbReference type="GO" id="GO:0009092">
    <property type="term" value="P:homoserine metabolic process"/>
    <property type="evidence" value="ECO:0007669"/>
    <property type="project" value="TreeGrafter"/>
</dbReference>
<dbReference type="PANTHER" id="PTHR32268:SF11">
    <property type="entry name" value="HOMOSERINE O-ACETYLTRANSFERASE"/>
    <property type="match status" value="1"/>
</dbReference>